<gene>
    <name evidence="5" type="ORF">I7412_08445</name>
</gene>
<dbReference type="Gene3D" id="3.40.50.1820">
    <property type="entry name" value="alpha/beta hydrolase"/>
    <property type="match status" value="1"/>
</dbReference>
<dbReference type="InterPro" id="IPR029058">
    <property type="entry name" value="AB_hydrolase_fold"/>
</dbReference>
<name>A0A937UPE8_9ACTN</name>
<protein>
    <recommendedName>
        <fullName evidence="3">Carboxylic ester hydrolase</fullName>
        <ecNumber evidence="3">3.1.1.-</ecNumber>
    </recommendedName>
</protein>
<dbReference type="AlphaFoldDB" id="A0A937UPE8"/>
<dbReference type="PROSITE" id="PS00122">
    <property type="entry name" value="CARBOXYLESTERASE_B_1"/>
    <property type="match status" value="1"/>
</dbReference>
<evidence type="ECO:0000313" key="6">
    <source>
        <dbReference type="Proteomes" id="UP000604475"/>
    </source>
</evidence>
<feature type="domain" description="Carboxylesterase type B" evidence="4">
    <location>
        <begin position="5"/>
        <end position="303"/>
    </location>
</feature>
<dbReference type="PANTHER" id="PTHR11559">
    <property type="entry name" value="CARBOXYLESTERASE"/>
    <property type="match status" value="1"/>
</dbReference>
<evidence type="ECO:0000256" key="2">
    <source>
        <dbReference type="ARBA" id="ARBA00022801"/>
    </source>
</evidence>
<comment type="caution">
    <text evidence="5">The sequence shown here is derived from an EMBL/GenBank/DDBJ whole genome shotgun (WGS) entry which is preliminary data.</text>
</comment>
<dbReference type="Proteomes" id="UP000604475">
    <property type="component" value="Unassembled WGS sequence"/>
</dbReference>
<sequence length="477" mass="49528">MPREAPTVLTSHGAVRGARTADGIHVFKGIPYAAPITGGARFDAPRAPERWDGTREATRFSPGVPQPAFVGSAEPLWTPGDGDDCLSVNVWTPDPGAAGLPVLVWLHGGAFILGSSTQPGYAGAVLACAGVVVVSLNYRVGLEGFGQLPGKPANRWMRDQLAALRWVQDNVARFGGDPGNVTVFGQSAGATSTACLVASDAGRGLFRRAIAQSVAGVVVDEATALATTARIAAALGVEPTADGFAGIPAEAIHGAQAVPGQVTPYAPVLDGELVPARPWERLRGEVDLVVGFTRDEFQLFTLLEGRAEADPAATVAEVGLPPAALAAYRAAYPGLGDLDLHTLIMTDAVFRMPSLWCARRHPGRVFCYEFAWASPALGGALRSCHGLDVPLTFGNLAGGMADLLLGSPTPAEAAPLSKEIRAAWVGFATDGDPGWPEYQSAGPEGPEGGLARRFDVPSSVVADPVAASRRIWEPVLG</sequence>
<dbReference type="InterPro" id="IPR002018">
    <property type="entry name" value="CarbesteraseB"/>
</dbReference>
<proteinExistence type="inferred from homology"/>
<accession>A0A937UPE8</accession>
<keyword evidence="2 3" id="KW-0378">Hydrolase</keyword>
<dbReference type="GO" id="GO:0016787">
    <property type="term" value="F:hydrolase activity"/>
    <property type="evidence" value="ECO:0007669"/>
    <property type="project" value="UniProtKB-KW"/>
</dbReference>
<dbReference type="EC" id="3.1.1.-" evidence="3"/>
<evidence type="ECO:0000256" key="3">
    <source>
        <dbReference type="RuleBase" id="RU361235"/>
    </source>
</evidence>
<reference evidence="5" key="1">
    <citation type="submission" date="2020-12" db="EMBL/GenBank/DDBJ databases">
        <title>Genomic characterization of non-nitrogen-fixing Frankia strains.</title>
        <authorList>
            <person name="Carlos-Shanley C."/>
            <person name="Guerra T."/>
            <person name="Hahn D."/>
        </authorList>
    </citation>
    <scope>NUCLEOTIDE SEQUENCE</scope>
    <source>
        <strain evidence="5">CN6</strain>
    </source>
</reference>
<evidence type="ECO:0000256" key="1">
    <source>
        <dbReference type="ARBA" id="ARBA00005964"/>
    </source>
</evidence>
<dbReference type="SUPFAM" id="SSF53474">
    <property type="entry name" value="alpha/beta-Hydrolases"/>
    <property type="match status" value="1"/>
</dbReference>
<evidence type="ECO:0000259" key="4">
    <source>
        <dbReference type="Pfam" id="PF00135"/>
    </source>
</evidence>
<dbReference type="InterPro" id="IPR050309">
    <property type="entry name" value="Type-B_Carboxylest/Lipase"/>
</dbReference>
<evidence type="ECO:0000313" key="5">
    <source>
        <dbReference type="EMBL" id="MBL7627195.1"/>
    </source>
</evidence>
<dbReference type="EMBL" id="JAEACQ010000157">
    <property type="protein sequence ID" value="MBL7627195.1"/>
    <property type="molecule type" value="Genomic_DNA"/>
</dbReference>
<dbReference type="InterPro" id="IPR019826">
    <property type="entry name" value="Carboxylesterase_B_AS"/>
</dbReference>
<comment type="similarity">
    <text evidence="1 3">Belongs to the type-B carboxylesterase/lipase family.</text>
</comment>
<organism evidence="5 6">
    <name type="scientific">Frankia nepalensis</name>
    <dbReference type="NCBI Taxonomy" id="1836974"/>
    <lineage>
        <taxon>Bacteria</taxon>
        <taxon>Bacillati</taxon>
        <taxon>Actinomycetota</taxon>
        <taxon>Actinomycetes</taxon>
        <taxon>Frankiales</taxon>
        <taxon>Frankiaceae</taxon>
        <taxon>Frankia</taxon>
    </lineage>
</organism>
<dbReference type="Pfam" id="PF00135">
    <property type="entry name" value="COesterase"/>
    <property type="match status" value="1"/>
</dbReference>
<dbReference type="RefSeq" id="WP_203010535.1">
    <property type="nucleotide sequence ID" value="NZ_JADWYU010000389.1"/>
</dbReference>
<keyword evidence="6" id="KW-1185">Reference proteome</keyword>